<dbReference type="InterPro" id="IPR015797">
    <property type="entry name" value="NUDIX_hydrolase-like_dom_sf"/>
</dbReference>
<organism evidence="8 9">
    <name type="scientific">Acetobacterium wieringae</name>
    <dbReference type="NCBI Taxonomy" id="52694"/>
    <lineage>
        <taxon>Bacteria</taxon>
        <taxon>Bacillati</taxon>
        <taxon>Bacillota</taxon>
        <taxon>Clostridia</taxon>
        <taxon>Eubacteriales</taxon>
        <taxon>Eubacteriaceae</taxon>
        <taxon>Acetobacterium</taxon>
    </lineage>
</organism>
<evidence type="ECO:0000259" key="7">
    <source>
        <dbReference type="PROSITE" id="PS51462"/>
    </source>
</evidence>
<keyword evidence="4 8" id="KW-0378">Hydrolase</keyword>
<evidence type="ECO:0000256" key="1">
    <source>
        <dbReference type="ARBA" id="ARBA00001936"/>
    </source>
</evidence>
<evidence type="ECO:0000313" key="8">
    <source>
        <dbReference type="EMBL" id="OFV72182.1"/>
    </source>
</evidence>
<reference evidence="8 9" key="1">
    <citation type="submission" date="2015-09" db="EMBL/GenBank/DDBJ databases">
        <title>Genome sequence of Acetobacterium wieringae DSM 1911.</title>
        <authorList>
            <person name="Poehlein A."/>
            <person name="Bengelsdorf F.R."/>
            <person name="Schiel-Bengelsdorf B."/>
            <person name="Duerre P."/>
            <person name="Daniel R."/>
        </authorList>
    </citation>
    <scope>NUCLEOTIDE SEQUENCE [LARGE SCALE GENOMIC DNA]</scope>
    <source>
        <strain evidence="8 9">DSM 1911</strain>
    </source>
</reference>
<dbReference type="GO" id="GO:0010945">
    <property type="term" value="F:coenzyme A diphosphatase activity"/>
    <property type="evidence" value="ECO:0007669"/>
    <property type="project" value="InterPro"/>
</dbReference>
<feature type="domain" description="Nudix hydrolase" evidence="7">
    <location>
        <begin position="19"/>
        <end position="150"/>
    </location>
</feature>
<dbReference type="InterPro" id="IPR000086">
    <property type="entry name" value="NUDIX_hydrolase_dom"/>
</dbReference>
<comment type="cofactor">
    <cofactor evidence="1">
        <name>Mn(2+)</name>
        <dbReference type="ChEBI" id="CHEBI:29035"/>
    </cofactor>
</comment>
<name>A0A1F2PNA1_9FIRM</name>
<dbReference type="AlphaFoldDB" id="A0A1F2PNA1"/>
<dbReference type="EMBL" id="LKEU01000010">
    <property type="protein sequence ID" value="OFV72182.1"/>
    <property type="molecule type" value="Genomic_DNA"/>
</dbReference>
<keyword evidence="3" id="KW-0479">Metal-binding</keyword>
<accession>A0A1F2PNA1</accession>
<comment type="cofactor">
    <cofactor evidence="2">
        <name>Mg(2+)</name>
        <dbReference type="ChEBI" id="CHEBI:18420"/>
    </cofactor>
</comment>
<evidence type="ECO:0000313" key="9">
    <source>
        <dbReference type="Proteomes" id="UP000176244"/>
    </source>
</evidence>
<keyword evidence="5" id="KW-0460">Magnesium</keyword>
<evidence type="ECO:0000256" key="6">
    <source>
        <dbReference type="ARBA" id="ARBA00023211"/>
    </source>
</evidence>
<sequence length="206" mass="23739">MEREDFYNRRPGMIGERNFSQYAVLVILVDTATGPALLFEKRSATLNRQPGEICFPGGRLEEGETPQEAAIRETMEELLVDRGQIEILGPGDVFISPFNMMIHPFIAILRDYNYGFSHEEVADVFTVPVRYFQEHAPKKYFNHLSHEQPKDFPYECIPGGKNYPWVKGSYEINFYSYKEDVIWGMTATIVESTVELIGKYHLLTNV</sequence>
<dbReference type="Gene3D" id="3.90.79.10">
    <property type="entry name" value="Nucleoside Triphosphate Pyrophosphohydrolase"/>
    <property type="match status" value="1"/>
</dbReference>
<dbReference type="Pfam" id="PF00293">
    <property type="entry name" value="NUDIX"/>
    <property type="match status" value="1"/>
</dbReference>
<dbReference type="Proteomes" id="UP000176244">
    <property type="component" value="Unassembled WGS sequence"/>
</dbReference>
<gene>
    <name evidence="8" type="primary">nudL</name>
    <name evidence="8" type="ORF">ACWI_00880</name>
</gene>
<evidence type="ECO:0000256" key="5">
    <source>
        <dbReference type="ARBA" id="ARBA00022842"/>
    </source>
</evidence>
<comment type="caution">
    <text evidence="8">The sequence shown here is derived from an EMBL/GenBank/DDBJ whole genome shotgun (WGS) entry which is preliminary data.</text>
</comment>
<dbReference type="InterPro" id="IPR045121">
    <property type="entry name" value="CoAse"/>
</dbReference>
<dbReference type="GO" id="GO:0046872">
    <property type="term" value="F:metal ion binding"/>
    <property type="evidence" value="ECO:0007669"/>
    <property type="project" value="UniProtKB-KW"/>
</dbReference>
<evidence type="ECO:0000256" key="3">
    <source>
        <dbReference type="ARBA" id="ARBA00022723"/>
    </source>
</evidence>
<proteinExistence type="predicted"/>
<evidence type="ECO:0000256" key="4">
    <source>
        <dbReference type="ARBA" id="ARBA00022801"/>
    </source>
</evidence>
<dbReference type="CDD" id="cd03426">
    <property type="entry name" value="NUDIX_CoAse_Nudt7"/>
    <property type="match status" value="1"/>
</dbReference>
<dbReference type="STRING" id="52694.ACWI_00880"/>
<keyword evidence="6" id="KW-0464">Manganese</keyword>
<dbReference type="PANTHER" id="PTHR12992">
    <property type="entry name" value="NUDIX HYDROLASE"/>
    <property type="match status" value="1"/>
</dbReference>
<dbReference type="PROSITE" id="PS51462">
    <property type="entry name" value="NUDIX"/>
    <property type="match status" value="1"/>
</dbReference>
<dbReference type="RefSeq" id="WP_084633412.1">
    <property type="nucleotide sequence ID" value="NZ_CP097897.1"/>
</dbReference>
<dbReference type="SUPFAM" id="SSF55811">
    <property type="entry name" value="Nudix"/>
    <property type="match status" value="1"/>
</dbReference>
<protein>
    <submittedName>
        <fullName evidence="8">Putative nudix hydrolase NudL</fullName>
    </submittedName>
</protein>
<evidence type="ECO:0000256" key="2">
    <source>
        <dbReference type="ARBA" id="ARBA00001946"/>
    </source>
</evidence>
<dbReference type="OrthoDB" id="9802805at2"/>
<dbReference type="PANTHER" id="PTHR12992:SF11">
    <property type="entry name" value="MITOCHONDRIAL COENZYME A DIPHOSPHATASE NUDT8"/>
    <property type="match status" value="1"/>
</dbReference>